<dbReference type="OrthoDB" id="3046016at2759"/>
<organism evidence="4">
    <name type="scientific">Naegleria gruberi</name>
    <name type="common">Amoeba</name>
    <dbReference type="NCBI Taxonomy" id="5762"/>
    <lineage>
        <taxon>Eukaryota</taxon>
        <taxon>Discoba</taxon>
        <taxon>Heterolobosea</taxon>
        <taxon>Tetramitia</taxon>
        <taxon>Eutetramitia</taxon>
        <taxon>Vahlkampfiidae</taxon>
        <taxon>Naegleria</taxon>
    </lineage>
</organism>
<dbReference type="Pfam" id="PF00004">
    <property type="entry name" value="AAA"/>
    <property type="match status" value="1"/>
</dbReference>
<dbReference type="OMA" id="WFIECRA"/>
<dbReference type="VEuPathDB" id="AmoebaDB:NAEGRDRAFT_79290"/>
<feature type="domain" description="AAA+ ATPase" evidence="2">
    <location>
        <begin position="504"/>
        <end position="642"/>
    </location>
</feature>
<dbReference type="InParanoid" id="D2VBA9"/>
<feature type="region of interest" description="Disordered" evidence="1">
    <location>
        <begin position="290"/>
        <end position="334"/>
    </location>
</feature>
<dbReference type="PROSITE" id="PS50096">
    <property type="entry name" value="IQ"/>
    <property type="match status" value="1"/>
</dbReference>
<dbReference type="Gene3D" id="1.10.8.60">
    <property type="match status" value="1"/>
</dbReference>
<feature type="region of interest" description="Disordered" evidence="1">
    <location>
        <begin position="104"/>
        <end position="131"/>
    </location>
</feature>
<dbReference type="KEGG" id="ngr:NAEGRDRAFT_79290"/>
<dbReference type="SMART" id="SM00382">
    <property type="entry name" value="AAA"/>
    <property type="match status" value="1"/>
</dbReference>
<dbReference type="GO" id="GO:0016887">
    <property type="term" value="F:ATP hydrolysis activity"/>
    <property type="evidence" value="ECO:0007669"/>
    <property type="project" value="InterPro"/>
</dbReference>
<accession>D2VBA9</accession>
<dbReference type="PANTHER" id="PTHR14690">
    <property type="entry name" value="IQ MOTIF CONTAINING WITH AAA DOMAIN 1"/>
    <property type="match status" value="1"/>
</dbReference>
<dbReference type="STRING" id="5762.D2VBA9"/>
<feature type="compositionally biased region" description="Basic and acidic residues" evidence="1">
    <location>
        <begin position="110"/>
        <end position="129"/>
    </location>
</feature>
<evidence type="ECO:0000256" key="1">
    <source>
        <dbReference type="SAM" id="MobiDB-lite"/>
    </source>
</evidence>
<feature type="compositionally biased region" description="Basic and acidic residues" evidence="1">
    <location>
        <begin position="742"/>
        <end position="759"/>
    </location>
</feature>
<dbReference type="SUPFAM" id="SSF52540">
    <property type="entry name" value="P-loop containing nucleoside triphosphate hydrolases"/>
    <property type="match status" value="1"/>
</dbReference>
<dbReference type="RefSeq" id="XP_002678621.1">
    <property type="nucleotide sequence ID" value="XM_002678575.1"/>
</dbReference>
<dbReference type="Gene3D" id="3.40.50.300">
    <property type="entry name" value="P-loop containing nucleotide triphosphate hydrolases"/>
    <property type="match status" value="1"/>
</dbReference>
<feature type="compositionally biased region" description="Low complexity" evidence="1">
    <location>
        <begin position="295"/>
        <end position="311"/>
    </location>
</feature>
<reference evidence="3 4" key="1">
    <citation type="journal article" date="2010" name="Cell">
        <title>The genome of Naegleria gruberi illuminates early eukaryotic versatility.</title>
        <authorList>
            <person name="Fritz-Laylin L.K."/>
            <person name="Prochnik S.E."/>
            <person name="Ginger M.L."/>
            <person name="Dacks J.B."/>
            <person name="Carpenter M.L."/>
            <person name="Field M.C."/>
            <person name="Kuo A."/>
            <person name="Paredez A."/>
            <person name="Chapman J."/>
            <person name="Pham J."/>
            <person name="Shu S."/>
            <person name="Neupane R."/>
            <person name="Cipriano M."/>
            <person name="Mancuso J."/>
            <person name="Tu H."/>
            <person name="Salamov A."/>
            <person name="Lindquist E."/>
            <person name="Shapiro H."/>
            <person name="Lucas S."/>
            <person name="Grigoriev I.V."/>
            <person name="Cande W.Z."/>
            <person name="Fulton C."/>
            <person name="Rokhsar D.S."/>
            <person name="Dawson S.C."/>
        </authorList>
    </citation>
    <scope>NUCLEOTIDE SEQUENCE [LARGE SCALE GENOMIC DNA]</scope>
    <source>
        <strain evidence="3 4">NEG-M</strain>
    </source>
</reference>
<dbReference type="InterPro" id="IPR027417">
    <property type="entry name" value="P-loop_NTPase"/>
</dbReference>
<evidence type="ECO:0000313" key="3">
    <source>
        <dbReference type="EMBL" id="EFC45877.1"/>
    </source>
</evidence>
<feature type="compositionally biased region" description="Basic and acidic residues" evidence="1">
    <location>
        <begin position="322"/>
        <end position="334"/>
    </location>
</feature>
<dbReference type="eggNOG" id="KOG0740">
    <property type="taxonomic scope" value="Eukaryota"/>
</dbReference>
<evidence type="ECO:0000313" key="4">
    <source>
        <dbReference type="Proteomes" id="UP000006671"/>
    </source>
</evidence>
<evidence type="ECO:0000259" key="2">
    <source>
        <dbReference type="SMART" id="SM00382"/>
    </source>
</evidence>
<dbReference type="GO" id="GO:0005524">
    <property type="term" value="F:ATP binding"/>
    <property type="evidence" value="ECO:0007669"/>
    <property type="project" value="InterPro"/>
</dbReference>
<dbReference type="AlphaFoldDB" id="D2VBA9"/>
<dbReference type="GeneID" id="8858989"/>
<dbReference type="InterPro" id="IPR052267">
    <property type="entry name" value="N-DRC_Component"/>
</dbReference>
<dbReference type="PANTHER" id="PTHR14690:SF0">
    <property type="entry name" value="IQ MOTIF CONTAINING WITH AAA DOMAIN 1"/>
    <property type="match status" value="1"/>
</dbReference>
<feature type="region of interest" description="Disordered" evidence="1">
    <location>
        <begin position="741"/>
        <end position="768"/>
    </location>
</feature>
<gene>
    <name evidence="3" type="ORF">NAEGRDRAFT_79290</name>
</gene>
<protein>
    <recommendedName>
        <fullName evidence="2">AAA+ ATPase domain-containing protein</fullName>
    </recommendedName>
</protein>
<name>D2VBA9_NAEGR</name>
<dbReference type="InterPro" id="IPR003959">
    <property type="entry name" value="ATPase_AAA_core"/>
</dbReference>
<keyword evidence="4" id="KW-1185">Reference proteome</keyword>
<sequence length="768" mass="89148">MGRILEVKALVNTLLGEYSEFDDVLIDLKLDPTALELRTPHFIIEDNDKEKRRREILLDVLRKRPNSNGDYRSEPVIDTKKSQPAMTINQAILIIQTNERARQGRKLARSKYDQKLSEERKQHQKKEESESLIDEAAVKIQKVFRGYYWRKRVAREKQEEAKFIGMSTEEPKQTKKKAKDVSVEDSSPTIEYEETREVKIVNAENLGRAKRKIKQADNKRELEEQRVRLRAKILEDEGPHMMEEMHDALMEQILLYRQEGDGGIPSFPSEAEGGSKAFMQNIMNATEEQKKLLQEQKQQANQPKPKGNQKAPPKPKPKPPTKGKEGPVEEEPKFKDESKFIANIANILKSFVEKWRDRYSSLDFDQKYDPLLLRKELMEGDSGIEEEIRKKVDKQIREELENIRMQLESENPPKRETKPGKPQPTKPEKEPVKVPNSEAFFSELASLGIINKVPPKKLDSYIGENRLIGSILEWEEPSIFQIRNFCKEIVLYMSTPNVHKLAPLLRSVMFYGHKGTGKTSLVHSIAHELGALFFDLSPAITQNINTEQSETTTMIAKIFRVAKEMQPAIIYIDDFDTVIKGKGKGKTKPNMKRFRKPLVTQMKALAPEDRILIVGSMDEPWDADPALFDEFFDKMVYTTLPDYASYRMIWKAFIEERIGKPLREDFDLHTLAHIATNYTVSNIKLICDSVLNERRLKKIIERPIELEEFISPLSKIDPIYKQDDLKMKQFTQKLPLKYRKKTKEDKDKEKQELEAKLAESKPTNNRRR</sequence>
<dbReference type="InterPro" id="IPR003593">
    <property type="entry name" value="AAA+_ATPase"/>
</dbReference>
<proteinExistence type="predicted"/>
<dbReference type="EMBL" id="GG738861">
    <property type="protein sequence ID" value="EFC45877.1"/>
    <property type="molecule type" value="Genomic_DNA"/>
</dbReference>
<feature type="region of interest" description="Disordered" evidence="1">
    <location>
        <begin position="404"/>
        <end position="433"/>
    </location>
</feature>
<dbReference type="Proteomes" id="UP000006671">
    <property type="component" value="Unassembled WGS sequence"/>
</dbReference>